<dbReference type="AlphaFoldDB" id="A0A834MEE4"/>
<organism evidence="1 2">
    <name type="scientific">Rhynchophorus ferrugineus</name>
    <name type="common">Red palm weevil</name>
    <name type="synonym">Curculio ferrugineus</name>
    <dbReference type="NCBI Taxonomy" id="354439"/>
    <lineage>
        <taxon>Eukaryota</taxon>
        <taxon>Metazoa</taxon>
        <taxon>Ecdysozoa</taxon>
        <taxon>Arthropoda</taxon>
        <taxon>Hexapoda</taxon>
        <taxon>Insecta</taxon>
        <taxon>Pterygota</taxon>
        <taxon>Neoptera</taxon>
        <taxon>Endopterygota</taxon>
        <taxon>Coleoptera</taxon>
        <taxon>Polyphaga</taxon>
        <taxon>Cucujiformia</taxon>
        <taxon>Curculionidae</taxon>
        <taxon>Dryophthorinae</taxon>
        <taxon>Rhynchophorus</taxon>
    </lineage>
</organism>
<comment type="caution">
    <text evidence="1">The sequence shown here is derived from an EMBL/GenBank/DDBJ whole genome shotgun (WGS) entry which is preliminary data.</text>
</comment>
<dbReference type="EMBL" id="JAACXV010000275">
    <property type="protein sequence ID" value="KAF7280768.1"/>
    <property type="molecule type" value="Genomic_DNA"/>
</dbReference>
<name>A0A834MEE4_RHYFE</name>
<gene>
    <name evidence="1" type="ORF">GWI33_005497</name>
</gene>
<accession>A0A834MEE4</accession>
<sequence length="93" mass="10436">MIRQQEILFPARERTIFDAAQKLKRTKTVIDRPLSLTKAILLPGSIKGPRTAPSLPARKVYLNCLLEKEGIHPSPKIAALSRKIDLNKNIIPL</sequence>
<keyword evidence="2" id="KW-1185">Reference proteome</keyword>
<proteinExistence type="predicted"/>
<reference evidence="1" key="1">
    <citation type="submission" date="2020-08" db="EMBL/GenBank/DDBJ databases">
        <title>Genome sequencing and assembly of the red palm weevil Rhynchophorus ferrugineus.</title>
        <authorList>
            <person name="Dias G.B."/>
            <person name="Bergman C.M."/>
            <person name="Manee M."/>
        </authorList>
    </citation>
    <scope>NUCLEOTIDE SEQUENCE</scope>
    <source>
        <strain evidence="1">AA-2017</strain>
        <tissue evidence="1">Whole larva</tissue>
    </source>
</reference>
<protein>
    <submittedName>
        <fullName evidence="1">Uncharacterized protein</fullName>
    </submittedName>
</protein>
<dbReference type="Proteomes" id="UP000625711">
    <property type="component" value="Unassembled WGS sequence"/>
</dbReference>
<evidence type="ECO:0000313" key="2">
    <source>
        <dbReference type="Proteomes" id="UP000625711"/>
    </source>
</evidence>
<evidence type="ECO:0000313" key="1">
    <source>
        <dbReference type="EMBL" id="KAF7280768.1"/>
    </source>
</evidence>